<name>A0A7S2TIB2_9EUKA</name>
<dbReference type="SUPFAM" id="SSF53474">
    <property type="entry name" value="alpha/beta-Hydrolases"/>
    <property type="match status" value="1"/>
</dbReference>
<evidence type="ECO:0000313" key="2">
    <source>
        <dbReference type="EMBL" id="CAD9748450.1"/>
    </source>
</evidence>
<evidence type="ECO:0008006" key="3">
    <source>
        <dbReference type="Google" id="ProtNLM"/>
    </source>
</evidence>
<sequence length="348" mass="38878">MASKPHQAKSFEEEHAEPDELKGCLGCCVMCCFGCLTCCGCRNVVCRKIIFFPPNPPFYKIADEKLLRIPPDLLPHSEVLTEQDTKLMSQAKLARDLDVRVVRLKTSRGSEVCGCYITHPKATDTILYSHGNATDVGMQSYAVETMVINCRVNVFFYDYTGYGWSAQQGQPSPAHVESDCEAAYEYLVETANVPPEKIILYGQSLGSVPSCILAQNHKVKGMVIHSGLASAIRVIKPSIKKSPWFDLFRNCETIKKARCPVFVIHGTVDIAVPFSNGRLLYDNAPMKIDPWWVSGANHNNIEMDFHREYYVRLIKAFEQFTDIQKKGGSGPNGAEYKVPVTKQPKTSL</sequence>
<dbReference type="AlphaFoldDB" id="A0A7S2TIB2"/>
<protein>
    <recommendedName>
        <fullName evidence="3">Serine aminopeptidase S33 domain-containing protein</fullName>
    </recommendedName>
</protein>
<dbReference type="InterPro" id="IPR029058">
    <property type="entry name" value="AB_hydrolase_fold"/>
</dbReference>
<proteinExistence type="predicted"/>
<dbReference type="Gene3D" id="3.40.50.1820">
    <property type="entry name" value="alpha/beta hydrolase"/>
    <property type="match status" value="1"/>
</dbReference>
<evidence type="ECO:0000256" key="1">
    <source>
        <dbReference type="SAM" id="MobiDB-lite"/>
    </source>
</evidence>
<dbReference type="PANTHER" id="PTHR12277:SF81">
    <property type="entry name" value="PROTEIN ABHD13"/>
    <property type="match status" value="1"/>
</dbReference>
<reference evidence="2" key="1">
    <citation type="submission" date="2021-01" db="EMBL/GenBank/DDBJ databases">
        <authorList>
            <person name="Corre E."/>
            <person name="Pelletier E."/>
            <person name="Niang G."/>
            <person name="Scheremetjew M."/>
            <person name="Finn R."/>
            <person name="Kale V."/>
            <person name="Holt S."/>
            <person name="Cochrane G."/>
            <person name="Meng A."/>
            <person name="Brown T."/>
            <person name="Cohen L."/>
        </authorList>
    </citation>
    <scope>NUCLEOTIDE SEQUENCE</scope>
    <source>
        <strain evidence="2">CCMP622</strain>
    </source>
</reference>
<gene>
    <name evidence="2" type="ORF">LSP00402_LOCUS2241</name>
</gene>
<accession>A0A7S2TIB2</accession>
<dbReference type="PANTHER" id="PTHR12277">
    <property type="entry name" value="ALPHA/BETA HYDROLASE DOMAIN-CONTAINING PROTEIN"/>
    <property type="match status" value="1"/>
</dbReference>
<feature type="region of interest" description="Disordered" evidence="1">
    <location>
        <begin position="327"/>
        <end position="348"/>
    </location>
</feature>
<organism evidence="2">
    <name type="scientific">Lotharella oceanica</name>
    <dbReference type="NCBI Taxonomy" id="641309"/>
    <lineage>
        <taxon>Eukaryota</taxon>
        <taxon>Sar</taxon>
        <taxon>Rhizaria</taxon>
        <taxon>Cercozoa</taxon>
        <taxon>Chlorarachniophyceae</taxon>
        <taxon>Lotharella</taxon>
    </lineage>
</organism>
<dbReference type="EMBL" id="HBHP01003535">
    <property type="protein sequence ID" value="CAD9748450.1"/>
    <property type="molecule type" value="Transcribed_RNA"/>
</dbReference>